<evidence type="ECO:0000259" key="1">
    <source>
        <dbReference type="PROSITE" id="PS51352"/>
    </source>
</evidence>
<dbReference type="InterPro" id="IPR036249">
    <property type="entry name" value="Thioredoxin-like_sf"/>
</dbReference>
<dbReference type="RefSeq" id="WP_194121421.1">
    <property type="nucleotide sequence ID" value="NZ_JACYGY010000001.1"/>
</dbReference>
<dbReference type="InterPro" id="IPR000866">
    <property type="entry name" value="AhpC/TSA"/>
</dbReference>
<dbReference type="InterPro" id="IPR013766">
    <property type="entry name" value="Thioredoxin_domain"/>
</dbReference>
<organism evidence="2 3">
    <name type="scientific">Dyadobacter subterraneus</name>
    <dbReference type="NCBI Taxonomy" id="2773304"/>
    <lineage>
        <taxon>Bacteria</taxon>
        <taxon>Pseudomonadati</taxon>
        <taxon>Bacteroidota</taxon>
        <taxon>Cytophagia</taxon>
        <taxon>Cytophagales</taxon>
        <taxon>Spirosomataceae</taxon>
        <taxon>Dyadobacter</taxon>
    </lineage>
</organism>
<name>A0ABR9WCT5_9BACT</name>
<reference evidence="3" key="1">
    <citation type="submission" date="2023-07" db="EMBL/GenBank/DDBJ databases">
        <title>Dyadobacter sp. nov 'subterranea' isolated from contaminted grondwater.</title>
        <authorList>
            <person name="Szabo I."/>
            <person name="Al-Omari J."/>
            <person name="Szerdahelyi S.G."/>
            <person name="Rado J."/>
        </authorList>
    </citation>
    <scope>NUCLEOTIDE SEQUENCE [LARGE SCALE GENOMIC DNA]</scope>
    <source>
        <strain evidence="3">UP-52</strain>
    </source>
</reference>
<evidence type="ECO:0000313" key="2">
    <source>
        <dbReference type="EMBL" id="MBE9463280.1"/>
    </source>
</evidence>
<gene>
    <name evidence="2" type="ORF">IEE83_15435</name>
</gene>
<proteinExistence type="predicted"/>
<dbReference type="Pfam" id="PF00578">
    <property type="entry name" value="AhpC-TSA"/>
    <property type="match status" value="1"/>
</dbReference>
<dbReference type="CDD" id="cd02966">
    <property type="entry name" value="TlpA_like_family"/>
    <property type="match status" value="1"/>
</dbReference>
<evidence type="ECO:0000313" key="3">
    <source>
        <dbReference type="Proteomes" id="UP000634134"/>
    </source>
</evidence>
<dbReference type="PANTHER" id="PTHR42852">
    <property type="entry name" value="THIOL:DISULFIDE INTERCHANGE PROTEIN DSBE"/>
    <property type="match status" value="1"/>
</dbReference>
<comment type="caution">
    <text evidence="2">The sequence shown here is derived from an EMBL/GenBank/DDBJ whole genome shotgun (WGS) entry which is preliminary data.</text>
</comment>
<accession>A0ABR9WCT5</accession>
<dbReference type="Gene3D" id="3.40.30.10">
    <property type="entry name" value="Glutaredoxin"/>
    <property type="match status" value="1"/>
</dbReference>
<dbReference type="EMBL" id="JACYGY010000001">
    <property type="protein sequence ID" value="MBE9463280.1"/>
    <property type="molecule type" value="Genomic_DNA"/>
</dbReference>
<dbReference type="InterPro" id="IPR050553">
    <property type="entry name" value="Thioredoxin_ResA/DsbE_sf"/>
</dbReference>
<sequence>MEKLDSLKQAWGRVLFAHDKKDDEKGIVHLMPMTDEIRQQLEIANTKREQAMESMLNKPAPDFEMKDLQGKSWTLSKLRGKIVVLNFWFTSCAPCVQEIPQLNALVCRNENENVVFLALTFNNADQIKAFVKKHPFNFKLLPNSAETDKKYQVSLWPTSIVIDKAGYIKRIMNSSLQIEQEIESVINSL</sequence>
<feature type="domain" description="Thioredoxin" evidence="1">
    <location>
        <begin position="54"/>
        <end position="189"/>
    </location>
</feature>
<dbReference type="Proteomes" id="UP000634134">
    <property type="component" value="Unassembled WGS sequence"/>
</dbReference>
<dbReference type="SUPFAM" id="SSF52833">
    <property type="entry name" value="Thioredoxin-like"/>
    <property type="match status" value="1"/>
</dbReference>
<dbReference type="PANTHER" id="PTHR42852:SF13">
    <property type="entry name" value="PROTEIN DIPZ"/>
    <property type="match status" value="1"/>
</dbReference>
<dbReference type="PROSITE" id="PS51352">
    <property type="entry name" value="THIOREDOXIN_2"/>
    <property type="match status" value="1"/>
</dbReference>
<keyword evidence="3" id="KW-1185">Reference proteome</keyword>
<protein>
    <submittedName>
        <fullName evidence="2">TlpA family protein disulfide reductase</fullName>
    </submittedName>
</protein>